<keyword evidence="2 3" id="KW-0143">Chaperone</keyword>
<comment type="subunit">
    <text evidence="3">UreD, UreF and UreG form a complex that acts as a GTP-hydrolysis-dependent molecular chaperone, activating the urease apoprotein by helping to assemble the nickel containing metallocenter of UreC. The UreE protein probably delivers the nickel.</text>
</comment>
<proteinExistence type="inferred from homology"/>
<dbReference type="STRING" id="95161.SAMN05660874_01899"/>
<comment type="function">
    <text evidence="3">Required for maturation of urease via the functional incorporation of the urease nickel metallocenter.</text>
</comment>
<dbReference type="Proteomes" id="UP000198852">
    <property type="component" value="Unassembled WGS sequence"/>
</dbReference>
<evidence type="ECO:0000313" key="5">
    <source>
        <dbReference type="Proteomes" id="UP000198852"/>
    </source>
</evidence>
<protein>
    <recommendedName>
        <fullName evidence="3">Urease accessory protein UreD</fullName>
    </recommendedName>
</protein>
<comment type="similarity">
    <text evidence="1 3">Belongs to the UreD family.</text>
</comment>
<keyword evidence="5" id="KW-1185">Reference proteome</keyword>
<dbReference type="EMBL" id="FOZX01000002">
    <property type="protein sequence ID" value="SFS56144.1"/>
    <property type="molecule type" value="Genomic_DNA"/>
</dbReference>
<dbReference type="RefSeq" id="WP_093415392.1">
    <property type="nucleotide sequence ID" value="NZ_FOZX01000002.1"/>
</dbReference>
<dbReference type="Pfam" id="PF01774">
    <property type="entry name" value="UreD"/>
    <property type="match status" value="1"/>
</dbReference>
<reference evidence="5" key="1">
    <citation type="submission" date="2016-10" db="EMBL/GenBank/DDBJ databases">
        <authorList>
            <person name="Varghese N."/>
            <person name="Submissions S."/>
        </authorList>
    </citation>
    <scope>NUCLEOTIDE SEQUENCE [LARGE SCALE GENOMIC DNA]</scope>
    <source>
        <strain evidence="5">DSM 44771</strain>
    </source>
</reference>
<accession>A0A1I6QUT5</accession>
<dbReference type="OrthoDB" id="8677206at2"/>
<evidence type="ECO:0000256" key="1">
    <source>
        <dbReference type="ARBA" id="ARBA00007177"/>
    </source>
</evidence>
<keyword evidence="3" id="KW-0963">Cytoplasm</keyword>
<evidence type="ECO:0000313" key="4">
    <source>
        <dbReference type="EMBL" id="SFS56144.1"/>
    </source>
</evidence>
<dbReference type="GO" id="GO:0016151">
    <property type="term" value="F:nickel cation binding"/>
    <property type="evidence" value="ECO:0007669"/>
    <property type="project" value="UniProtKB-UniRule"/>
</dbReference>
<name>A0A1I6QUT5_9PSEU</name>
<dbReference type="PANTHER" id="PTHR33643">
    <property type="entry name" value="UREASE ACCESSORY PROTEIN D"/>
    <property type="match status" value="1"/>
</dbReference>
<dbReference type="AlphaFoldDB" id="A0A1I6QUT5"/>
<evidence type="ECO:0000256" key="2">
    <source>
        <dbReference type="ARBA" id="ARBA00023186"/>
    </source>
</evidence>
<dbReference type="GO" id="GO:0005737">
    <property type="term" value="C:cytoplasm"/>
    <property type="evidence" value="ECO:0007669"/>
    <property type="project" value="UniProtKB-SubCell"/>
</dbReference>
<sequence length="251" mass="26027">MKATALLTVERSGDRSVVRELRSQAPTTLVPRRGATAGDGTAVVHLVSSAATPLGGDLVDLRVRVGAGARLRLVGTAATVALPGRGSSRSTVRIEVDEGGTVEYLPEASVISSRADHESELVVDLAAGARVRCRETLVLGRYGEPSGHLVASTHVTRSGTALLRQRLDLGDARMASSTGYLAGARVLATETVAWDRDPLDPASGQWWSLAPLAAGGALATAVADDAVTAGHRLAEALSHHPDAEDLVLPAW</sequence>
<gene>
    <name evidence="3" type="primary">ureD</name>
    <name evidence="4" type="ORF">SAMN05660874_01899</name>
</gene>
<comment type="subcellular location">
    <subcellularLocation>
        <location evidence="3">Cytoplasm</location>
    </subcellularLocation>
</comment>
<evidence type="ECO:0000256" key="3">
    <source>
        <dbReference type="HAMAP-Rule" id="MF_01384"/>
    </source>
</evidence>
<dbReference type="InterPro" id="IPR002669">
    <property type="entry name" value="UreD"/>
</dbReference>
<dbReference type="PANTHER" id="PTHR33643:SF1">
    <property type="entry name" value="UREASE ACCESSORY PROTEIN D"/>
    <property type="match status" value="1"/>
</dbReference>
<organism evidence="4 5">
    <name type="scientific">Saccharopolyspora flava</name>
    <dbReference type="NCBI Taxonomy" id="95161"/>
    <lineage>
        <taxon>Bacteria</taxon>
        <taxon>Bacillati</taxon>
        <taxon>Actinomycetota</taxon>
        <taxon>Actinomycetes</taxon>
        <taxon>Pseudonocardiales</taxon>
        <taxon>Pseudonocardiaceae</taxon>
        <taxon>Saccharopolyspora</taxon>
    </lineage>
</organism>
<keyword evidence="3" id="KW-0996">Nickel insertion</keyword>
<dbReference type="HAMAP" id="MF_01384">
    <property type="entry name" value="UreD"/>
    <property type="match status" value="1"/>
</dbReference>